<feature type="domain" description="EamA" evidence="2">
    <location>
        <begin position="15"/>
        <end position="149"/>
    </location>
</feature>
<feature type="transmembrane region" description="Helical" evidence="1">
    <location>
        <begin position="190"/>
        <end position="211"/>
    </location>
</feature>
<dbReference type="PANTHER" id="PTHR22911">
    <property type="entry name" value="ACYL-MALONYL CONDENSING ENZYME-RELATED"/>
    <property type="match status" value="1"/>
</dbReference>
<feature type="domain" description="EamA" evidence="2">
    <location>
        <begin position="159"/>
        <end position="285"/>
    </location>
</feature>
<feature type="transmembrane region" description="Helical" evidence="1">
    <location>
        <begin position="247"/>
        <end position="266"/>
    </location>
</feature>
<dbReference type="GO" id="GO:0016020">
    <property type="term" value="C:membrane"/>
    <property type="evidence" value="ECO:0007669"/>
    <property type="project" value="InterPro"/>
</dbReference>
<feature type="transmembrane region" description="Helical" evidence="1">
    <location>
        <begin position="134"/>
        <end position="150"/>
    </location>
</feature>
<keyword evidence="4" id="KW-1185">Reference proteome</keyword>
<feature type="transmembrane region" description="Helical" evidence="1">
    <location>
        <begin position="272"/>
        <end position="289"/>
    </location>
</feature>
<dbReference type="AlphaFoldDB" id="A0A370FND5"/>
<organism evidence="3 4">
    <name type="scientific">Pseudacidovorax intermedius</name>
    <dbReference type="NCBI Taxonomy" id="433924"/>
    <lineage>
        <taxon>Bacteria</taxon>
        <taxon>Pseudomonadati</taxon>
        <taxon>Pseudomonadota</taxon>
        <taxon>Betaproteobacteria</taxon>
        <taxon>Burkholderiales</taxon>
        <taxon>Comamonadaceae</taxon>
        <taxon>Pseudacidovorax</taxon>
    </lineage>
</organism>
<feature type="transmembrane region" description="Helical" evidence="1">
    <location>
        <begin position="42"/>
        <end position="64"/>
    </location>
</feature>
<feature type="transmembrane region" description="Helical" evidence="1">
    <location>
        <begin position="12"/>
        <end position="30"/>
    </location>
</feature>
<keyword evidence="1" id="KW-0812">Transmembrane</keyword>
<dbReference type="InterPro" id="IPR000620">
    <property type="entry name" value="EamA_dom"/>
</dbReference>
<feature type="transmembrane region" description="Helical" evidence="1">
    <location>
        <begin position="107"/>
        <end position="127"/>
    </location>
</feature>
<reference evidence="3 4" key="1">
    <citation type="submission" date="2018-07" db="EMBL/GenBank/DDBJ databases">
        <title>Genomic Encyclopedia of Type Strains, Phase IV (KMG-IV): sequencing the most valuable type-strain genomes for metagenomic binning, comparative biology and taxonomic classification.</title>
        <authorList>
            <person name="Goeker M."/>
        </authorList>
    </citation>
    <scope>NUCLEOTIDE SEQUENCE [LARGE SCALE GENOMIC DNA]</scope>
    <source>
        <strain evidence="3 4">DSM 21352</strain>
    </source>
</reference>
<dbReference type="Gene3D" id="1.10.3730.20">
    <property type="match status" value="1"/>
</dbReference>
<sequence>MSGAVPGARLSGTLRGIVAMLAACAAFGVVDAMLKVLGGHFAPAQVVALRGWSSLPMIALYILWRREGGQVFHRGMRWHLHLMRGVLSVLMLVLYTSGLRTMGLGEAYTLSFVAPLLISLLAVPLLGERIQPRHWVAIVVGFGGVVVALRPDGDAFLTTGALAVLGAAVCYALSNVLGRLASRTEPSSALVFWTTVSLAVGGGALALPVWTPVSAQHVPAIATLAVAGFLAQLAISEAFRHGQAAAVAPFEYSALAWGLLLDWLIWRATPDAWTLAGSAIIIASGLYLVRREAPGAAG</sequence>
<dbReference type="Pfam" id="PF00892">
    <property type="entry name" value="EamA"/>
    <property type="match status" value="2"/>
</dbReference>
<keyword evidence="1" id="KW-0472">Membrane</keyword>
<dbReference type="RefSeq" id="WP_017758561.1">
    <property type="nucleotide sequence ID" value="NZ_QQAV01000001.1"/>
</dbReference>
<comment type="caution">
    <text evidence="3">The sequence shown here is derived from an EMBL/GenBank/DDBJ whole genome shotgun (WGS) entry which is preliminary data.</text>
</comment>
<keyword evidence="1" id="KW-1133">Transmembrane helix</keyword>
<evidence type="ECO:0000313" key="3">
    <source>
        <dbReference type="EMBL" id="RDI29040.1"/>
    </source>
</evidence>
<evidence type="ECO:0000313" key="4">
    <source>
        <dbReference type="Proteomes" id="UP000255265"/>
    </source>
</evidence>
<feature type="transmembrane region" description="Helical" evidence="1">
    <location>
        <begin position="217"/>
        <end position="235"/>
    </location>
</feature>
<proteinExistence type="predicted"/>
<dbReference type="EMBL" id="QQAV01000001">
    <property type="protein sequence ID" value="RDI29040.1"/>
    <property type="molecule type" value="Genomic_DNA"/>
</dbReference>
<gene>
    <name evidence="3" type="ORF">DFR41_101796</name>
</gene>
<accession>A0A370FND5</accession>
<evidence type="ECO:0000259" key="2">
    <source>
        <dbReference type="Pfam" id="PF00892"/>
    </source>
</evidence>
<dbReference type="SUPFAM" id="SSF103481">
    <property type="entry name" value="Multidrug resistance efflux transporter EmrE"/>
    <property type="match status" value="2"/>
</dbReference>
<dbReference type="Proteomes" id="UP000255265">
    <property type="component" value="Unassembled WGS sequence"/>
</dbReference>
<dbReference type="InterPro" id="IPR037185">
    <property type="entry name" value="EmrE-like"/>
</dbReference>
<dbReference type="STRING" id="433924.NS331_12425"/>
<evidence type="ECO:0000256" key="1">
    <source>
        <dbReference type="SAM" id="Phobius"/>
    </source>
</evidence>
<protein>
    <submittedName>
        <fullName evidence="3">Drug/metabolite transporter (DMT)-like permease</fullName>
    </submittedName>
</protein>
<feature type="transmembrane region" description="Helical" evidence="1">
    <location>
        <begin position="156"/>
        <end position="178"/>
    </location>
</feature>
<dbReference type="PANTHER" id="PTHR22911:SF103">
    <property type="entry name" value="BLR2811 PROTEIN"/>
    <property type="match status" value="1"/>
</dbReference>
<name>A0A370FND5_9BURK</name>